<sequence>MIHGGDIYTEGVFKGKELIDYSSNINPLGVPKTFLSNINEAVKNLEIYPDVSYRKINKSIENYLKIKNMGIVLGNGASEIIELSVSLFKRILIVVPSYIEYEINARRHNVDIIYSYLNSDMDIDYKDIMSKFKEVEAIIIGNPNNPNGGIINKDKFKYILNFAEKNKKTIIIDEAFVEFTGNTNFSFTQEAEQYNCLFIIRAMTKFFAMPGIRFGYGITKNKEIINKIKEKQNPWNINCFAEIAAIKCLSDKKYIEESLLWIKSARGNFINGLQDISFIEKVFYPHANFVLIKLKKITGETLYELLLQEGFVIRRAKNFKGLDDSFVRFAIKDDRLNESFIKVLKGVEGKI</sequence>
<dbReference type="PANTHER" id="PTHR43643:SF3">
    <property type="entry name" value="HISTIDINOL-PHOSPHATE AMINOTRANSFERASE"/>
    <property type="match status" value="1"/>
</dbReference>
<evidence type="ECO:0000256" key="1">
    <source>
        <dbReference type="ARBA" id="ARBA00022576"/>
    </source>
</evidence>
<dbReference type="InterPro" id="IPR004839">
    <property type="entry name" value="Aminotransferase_I/II_large"/>
</dbReference>
<evidence type="ECO:0000256" key="2">
    <source>
        <dbReference type="ARBA" id="ARBA00022679"/>
    </source>
</evidence>
<dbReference type="Gene3D" id="3.90.1150.10">
    <property type="entry name" value="Aspartate Aminotransferase, domain 1"/>
    <property type="match status" value="1"/>
</dbReference>
<dbReference type="RefSeq" id="WP_077835498.1">
    <property type="nucleotide sequence ID" value="NZ_CP096983.1"/>
</dbReference>
<evidence type="ECO:0000313" key="6">
    <source>
        <dbReference type="Proteomes" id="UP000190951"/>
    </source>
</evidence>
<keyword evidence="6" id="KW-1185">Reference proteome</keyword>
<accession>A0A1S8LQ09</accession>
<proteinExistence type="predicted"/>
<dbReference type="AlphaFoldDB" id="A0A1S8LQ09"/>
<evidence type="ECO:0000259" key="4">
    <source>
        <dbReference type="Pfam" id="PF00155"/>
    </source>
</evidence>
<keyword evidence="2" id="KW-0808">Transferase</keyword>
<dbReference type="GO" id="GO:0048472">
    <property type="term" value="F:threonine-phosphate decarboxylase activity"/>
    <property type="evidence" value="ECO:0007669"/>
    <property type="project" value="UniProtKB-EC"/>
</dbReference>
<dbReference type="STRING" id="84029.CROST_00300"/>
<dbReference type="InterPro" id="IPR015422">
    <property type="entry name" value="PyrdxlP-dep_Trfase_small"/>
</dbReference>
<evidence type="ECO:0000313" key="5">
    <source>
        <dbReference type="EMBL" id="URZ11219.1"/>
    </source>
</evidence>
<dbReference type="Proteomes" id="UP000190951">
    <property type="component" value="Chromosome"/>
</dbReference>
<dbReference type="GO" id="GO:0008483">
    <property type="term" value="F:transaminase activity"/>
    <property type="evidence" value="ECO:0007669"/>
    <property type="project" value="UniProtKB-KW"/>
</dbReference>
<keyword evidence="3" id="KW-0663">Pyridoxal phosphate</keyword>
<feature type="domain" description="Aminotransferase class I/classII large" evidence="4">
    <location>
        <begin position="17"/>
        <end position="342"/>
    </location>
</feature>
<dbReference type="InterPro" id="IPR015421">
    <property type="entry name" value="PyrdxlP-dep_Trfase_major"/>
</dbReference>
<reference evidence="5 6" key="1">
    <citation type="submission" date="2022-04" db="EMBL/GenBank/DDBJ databases">
        <title>Genome sequence of C. roseum typestrain.</title>
        <authorList>
            <person name="Poehlein A."/>
            <person name="Schoch T."/>
            <person name="Duerre P."/>
            <person name="Daniel R."/>
        </authorList>
    </citation>
    <scope>NUCLEOTIDE SEQUENCE [LARGE SCALE GENOMIC DNA]</scope>
    <source>
        <strain evidence="5 6">DSM 7320</strain>
    </source>
</reference>
<keyword evidence="1" id="KW-0032">Aminotransferase</keyword>
<dbReference type="KEGG" id="crw:CROST_019360"/>
<keyword evidence="5" id="KW-0456">Lyase</keyword>
<protein>
    <submittedName>
        <fullName evidence="5">Threonine-phosphate decarboxylase</fullName>
        <ecNumber evidence="5">4.1.1.81</ecNumber>
    </submittedName>
</protein>
<evidence type="ECO:0000256" key="3">
    <source>
        <dbReference type="ARBA" id="ARBA00022898"/>
    </source>
</evidence>
<dbReference type="GO" id="GO:0030170">
    <property type="term" value="F:pyridoxal phosphate binding"/>
    <property type="evidence" value="ECO:0007669"/>
    <property type="project" value="InterPro"/>
</dbReference>
<dbReference type="EMBL" id="CP096983">
    <property type="protein sequence ID" value="URZ11219.1"/>
    <property type="molecule type" value="Genomic_DNA"/>
</dbReference>
<dbReference type="Gene3D" id="3.40.640.10">
    <property type="entry name" value="Type I PLP-dependent aspartate aminotransferase-like (Major domain)"/>
    <property type="match status" value="1"/>
</dbReference>
<dbReference type="EC" id="4.1.1.81" evidence="5"/>
<organism evidence="5 6">
    <name type="scientific">Clostridium felsineum</name>
    <dbReference type="NCBI Taxonomy" id="36839"/>
    <lineage>
        <taxon>Bacteria</taxon>
        <taxon>Bacillati</taxon>
        <taxon>Bacillota</taxon>
        <taxon>Clostridia</taxon>
        <taxon>Eubacteriales</taxon>
        <taxon>Clostridiaceae</taxon>
        <taxon>Clostridium</taxon>
    </lineage>
</organism>
<gene>
    <name evidence="5" type="primary">cobD_2</name>
    <name evidence="5" type="ORF">CROST_019360</name>
</gene>
<dbReference type="Pfam" id="PF00155">
    <property type="entry name" value="Aminotran_1_2"/>
    <property type="match status" value="1"/>
</dbReference>
<dbReference type="CDD" id="cd00609">
    <property type="entry name" value="AAT_like"/>
    <property type="match status" value="1"/>
</dbReference>
<dbReference type="PANTHER" id="PTHR43643">
    <property type="entry name" value="HISTIDINOL-PHOSPHATE AMINOTRANSFERASE 2"/>
    <property type="match status" value="1"/>
</dbReference>
<dbReference type="InterPro" id="IPR015424">
    <property type="entry name" value="PyrdxlP-dep_Trfase"/>
</dbReference>
<dbReference type="InterPro" id="IPR050106">
    <property type="entry name" value="HistidinolP_aminotransfase"/>
</dbReference>
<dbReference type="SUPFAM" id="SSF53383">
    <property type="entry name" value="PLP-dependent transferases"/>
    <property type="match status" value="1"/>
</dbReference>
<name>A0A1S8LQ09_9CLOT</name>